<feature type="compositionally biased region" description="Low complexity" evidence="3">
    <location>
        <begin position="8"/>
        <end position="35"/>
    </location>
</feature>
<dbReference type="Pfam" id="PF16016">
    <property type="entry name" value="VASt"/>
    <property type="match status" value="1"/>
</dbReference>
<comment type="caution">
    <text evidence="6">The sequence shown here is derived from an EMBL/GenBank/DDBJ whole genome shotgun (WGS) entry which is preliminary data.</text>
</comment>
<evidence type="ECO:0000256" key="1">
    <source>
        <dbReference type="ARBA" id="ARBA00004370"/>
    </source>
</evidence>
<feature type="region of interest" description="Disordered" evidence="3">
    <location>
        <begin position="137"/>
        <end position="160"/>
    </location>
</feature>
<dbReference type="InterPro" id="IPR031968">
    <property type="entry name" value="VASt"/>
</dbReference>
<dbReference type="AlphaFoldDB" id="A0A9W7GP73"/>
<feature type="region of interest" description="Disordered" evidence="3">
    <location>
        <begin position="56"/>
        <end position="85"/>
    </location>
</feature>
<proteinExistence type="predicted"/>
<evidence type="ECO:0000256" key="3">
    <source>
        <dbReference type="SAM" id="MobiDB-lite"/>
    </source>
</evidence>
<feature type="region of interest" description="Disordered" evidence="3">
    <location>
        <begin position="475"/>
        <end position="499"/>
    </location>
</feature>
<dbReference type="EMBL" id="BRYA01000388">
    <property type="protein sequence ID" value="GMI48366.1"/>
    <property type="molecule type" value="Genomic_DNA"/>
</dbReference>
<evidence type="ECO:0000313" key="7">
    <source>
        <dbReference type="Proteomes" id="UP001165065"/>
    </source>
</evidence>
<dbReference type="OrthoDB" id="2162691at2759"/>
<feature type="region of interest" description="Disordered" evidence="3">
    <location>
        <begin position="256"/>
        <end position="276"/>
    </location>
</feature>
<protein>
    <recommendedName>
        <fullName evidence="5">VASt domain-containing protein</fullName>
    </recommendedName>
</protein>
<organism evidence="6 7">
    <name type="scientific">Triparma columacea</name>
    <dbReference type="NCBI Taxonomy" id="722753"/>
    <lineage>
        <taxon>Eukaryota</taxon>
        <taxon>Sar</taxon>
        <taxon>Stramenopiles</taxon>
        <taxon>Ochrophyta</taxon>
        <taxon>Bolidophyceae</taxon>
        <taxon>Parmales</taxon>
        <taxon>Triparmaceae</taxon>
        <taxon>Triparma</taxon>
    </lineage>
</organism>
<evidence type="ECO:0000256" key="4">
    <source>
        <dbReference type="SAM" id="Phobius"/>
    </source>
</evidence>
<comment type="subcellular location">
    <subcellularLocation>
        <location evidence="1">Membrane</location>
    </subcellularLocation>
</comment>
<feature type="compositionally biased region" description="Low complexity" evidence="3">
    <location>
        <begin position="76"/>
        <end position="85"/>
    </location>
</feature>
<evidence type="ECO:0000313" key="6">
    <source>
        <dbReference type="EMBL" id="GMI48366.1"/>
    </source>
</evidence>
<evidence type="ECO:0000259" key="5">
    <source>
        <dbReference type="PROSITE" id="PS51778"/>
    </source>
</evidence>
<dbReference type="PANTHER" id="PTHR47666:SF1">
    <property type="entry name" value="PROTEIN VASCULAR ASSOCIATED DEATH 1, CHLOROPLASTIC"/>
    <property type="match status" value="1"/>
</dbReference>
<keyword evidence="7" id="KW-1185">Reference proteome</keyword>
<feature type="region of interest" description="Disordered" evidence="3">
    <location>
        <begin position="1"/>
        <end position="39"/>
    </location>
</feature>
<dbReference type="PANTHER" id="PTHR47666">
    <property type="entry name" value="PROTEIN VASCULAR ASSOCIATED DEATH 1, CHLOROPLASTIC"/>
    <property type="match status" value="1"/>
</dbReference>
<dbReference type="Proteomes" id="UP001165065">
    <property type="component" value="Unassembled WGS sequence"/>
</dbReference>
<keyword evidence="2 4" id="KW-0472">Membrane</keyword>
<dbReference type="PROSITE" id="PS51778">
    <property type="entry name" value="VAST"/>
    <property type="match status" value="1"/>
</dbReference>
<reference evidence="7" key="1">
    <citation type="journal article" date="2023" name="Commun. Biol.">
        <title>Genome analysis of Parmales, the sister group of diatoms, reveals the evolutionary specialization of diatoms from phago-mixotrophs to photoautotrophs.</title>
        <authorList>
            <person name="Ban H."/>
            <person name="Sato S."/>
            <person name="Yoshikawa S."/>
            <person name="Yamada K."/>
            <person name="Nakamura Y."/>
            <person name="Ichinomiya M."/>
            <person name="Sato N."/>
            <person name="Blanc-Mathieu R."/>
            <person name="Endo H."/>
            <person name="Kuwata A."/>
            <person name="Ogata H."/>
        </authorList>
    </citation>
    <scope>NUCLEOTIDE SEQUENCE [LARGE SCALE GENOMIC DNA]</scope>
</reference>
<sequence>MSPPSPTSTPTRNSSHPSSPSPSISLLSGTTITTPKKGSQQSTLINLYLHLFPPTDPISPPETMELPEGLNDRDPPSTLSLSLPSLAPPPVVHSLDCDSDSLKGKLYITAKGVGFYANMFGINRKWEAHYLSGLGYDSPSPSSPSGRSSPSGSSPSGSSPSHPIYRILSFALTSSDSITLTLYAPNSSPQTTTKSLKVKQPAVYGIWDLLINHAVKAIIRNTHGLGELHSEGGSSTEVRDSINKGGSAAANIAKSIEEGEEAPEPKGMRSRGTSEGEIAVDSSPELFECGPTTISPVRDLKWNLWGPAGLPLSMTLDDFISTFLSNDATEGVGKYHSEECSDEVHMVSPWIRVPGSPSGHYSRAIDFTTKVVGSPIGPDKTKATKTQTLEWGTNGFVMTTVTDLKDIPSADAFVVRDVVSILKDGEEGEGIRVHCSYQVDFLKSSFWKSIIESKTKNETKTWVTKYYKWAEGLKGKGKGRSLSASNAAAEEPEDRQTHKTEPTKYLVIGMCASQALLFLFVIYLIVKQNKTNAMIHDLQLSLTSLEAAMDTCSPPP</sequence>
<name>A0A9W7GP73_9STRA</name>
<feature type="transmembrane region" description="Helical" evidence="4">
    <location>
        <begin position="505"/>
        <end position="526"/>
    </location>
</feature>
<feature type="domain" description="VASt" evidence="5">
    <location>
        <begin position="303"/>
        <end position="474"/>
    </location>
</feature>
<keyword evidence="4" id="KW-0812">Transmembrane</keyword>
<evidence type="ECO:0000256" key="2">
    <source>
        <dbReference type="ARBA" id="ARBA00023136"/>
    </source>
</evidence>
<accession>A0A9W7GP73</accession>
<gene>
    <name evidence="6" type="ORF">TrCOL_g9400</name>
</gene>
<keyword evidence="4" id="KW-1133">Transmembrane helix</keyword>
<dbReference type="GO" id="GO:0016020">
    <property type="term" value="C:membrane"/>
    <property type="evidence" value="ECO:0007669"/>
    <property type="project" value="UniProtKB-SubCell"/>
</dbReference>
<feature type="compositionally biased region" description="Low complexity" evidence="3">
    <location>
        <begin position="138"/>
        <end position="160"/>
    </location>
</feature>